<accession>A0A2Z5G058</accession>
<reference evidence="1 2" key="1">
    <citation type="journal article" date="2018" name="Front. Microbiol.">
        <title>Hydrolytic Capabilities as a Key to Environmental Success: Chitinolytic and Cellulolytic Acidobacteria From Acidic Sub-arctic Soils and Boreal Peatlands.</title>
        <authorList>
            <person name="Belova S.E."/>
            <person name="Ravin N.V."/>
            <person name="Pankratov T.A."/>
            <person name="Rakitin A.L."/>
            <person name="Ivanova A.A."/>
            <person name="Beletsky A.V."/>
            <person name="Mardanov A.V."/>
            <person name="Sinninghe Damste J.S."/>
            <person name="Dedysh S.N."/>
        </authorList>
    </citation>
    <scope>NUCLEOTIDE SEQUENCE [LARGE SCALE GENOMIC DNA]</scope>
    <source>
        <strain evidence="1 2">SBC82</strain>
    </source>
</reference>
<dbReference type="AlphaFoldDB" id="A0A2Z5G058"/>
<name>A0A2Z5G058_9BACT</name>
<evidence type="ECO:0000313" key="1">
    <source>
        <dbReference type="EMBL" id="AXC12380.1"/>
    </source>
</evidence>
<protein>
    <submittedName>
        <fullName evidence="1">Uncharacterized protein</fullName>
    </submittedName>
</protein>
<evidence type="ECO:0000313" key="2">
    <source>
        <dbReference type="Proteomes" id="UP000253606"/>
    </source>
</evidence>
<dbReference type="KEGG" id="abas:ACPOL_3083"/>
<keyword evidence="2" id="KW-1185">Reference proteome</keyword>
<gene>
    <name evidence="1" type="ORF">ACPOL_3083</name>
</gene>
<organism evidence="1 2">
    <name type="scientific">Acidisarcina polymorpha</name>
    <dbReference type="NCBI Taxonomy" id="2211140"/>
    <lineage>
        <taxon>Bacteria</taxon>
        <taxon>Pseudomonadati</taxon>
        <taxon>Acidobacteriota</taxon>
        <taxon>Terriglobia</taxon>
        <taxon>Terriglobales</taxon>
        <taxon>Acidobacteriaceae</taxon>
        <taxon>Acidisarcina</taxon>
    </lineage>
</organism>
<dbReference type="Proteomes" id="UP000253606">
    <property type="component" value="Chromosome"/>
</dbReference>
<dbReference type="EMBL" id="CP030840">
    <property type="protein sequence ID" value="AXC12380.1"/>
    <property type="molecule type" value="Genomic_DNA"/>
</dbReference>
<proteinExistence type="predicted"/>
<sequence>MFPSDQELKRSCKKLVGPLVTAHFAECLQRTMRYAGIATCLLSKNLSCILEV</sequence>